<keyword evidence="3" id="KW-1185">Reference proteome</keyword>
<dbReference type="Proteomes" id="UP001152321">
    <property type="component" value="Unassembled WGS sequence"/>
</dbReference>
<accession>A0ABT6DDI3</accession>
<organism evidence="2 3">
    <name type="scientific">Bdellovibrio svalbardensis</name>
    <dbReference type="NCBI Taxonomy" id="2972972"/>
    <lineage>
        <taxon>Bacteria</taxon>
        <taxon>Pseudomonadati</taxon>
        <taxon>Bdellovibrionota</taxon>
        <taxon>Bdellovibrionia</taxon>
        <taxon>Bdellovibrionales</taxon>
        <taxon>Pseudobdellovibrionaceae</taxon>
        <taxon>Bdellovibrio</taxon>
    </lineage>
</organism>
<sequence length="706" mass="77406">MQLRRLLPIAVVAGCFAWSSNIGGVKFIPIYEALTIKAQKNSPAYVAFEELIETRKPASEWEQIQNKTAIHLDSGKSFAPLFAQRIVLSEMVLKKIPEPIPAASAAPGRLTASESITDSSWVDQLSPSERKRVQEAQYRSEVLNQEWKEASFSEKAQEVLEKSGVLVGNSIRGSVPNNKIYVASTDANGHTRSEPPRPSVETGHPSVTRTLGEQSLVPSKEEQARGRRIVGPIEITGGLAVTNEHHIEIRRNDEGILKELGRVDLVQGTYNIDVEETSGSVVARLVDKDGKTLGEGSFRLNRVATNNTNYLQGPKLKVEPHADFSGIVTSAYNPKPTEVAPAQTRVTFVKGVSDVPVKKDGLVAMDNVAKGSTTVMRVAAPKHLQTTQIIVSGQEFKTSLYPSSMIKALQDIVAQQRALSFDGEPTIIWGRVALDGKTLAGIDVSVESNPGLQPVYFNSFMIPDPQLKTTSENGLFAFVDVNPGFHSLLATRSDSIFGYVNVVAEEGTVAQGDIDSTIKSEPVPLKVYDAFTGEARAATVTMQSLQDELNVENGTQSLMLPHLNRLGLMRVHPEGADYIPARYIYNDNEEFIHVPLVQFSWLSAIKSFLKIDDSPSGAIIVGFVPDEDFEVYIAGYDNFNPHNVVYFDMQGRILQNRKGMSGGGFILYNVPEDTHEIVVVGSRTQKIYSRVLPVDPNSLSVLSFRE</sequence>
<dbReference type="RefSeq" id="WP_277576355.1">
    <property type="nucleotide sequence ID" value="NZ_JANRMI010000001.1"/>
</dbReference>
<comment type="caution">
    <text evidence="2">The sequence shown here is derived from an EMBL/GenBank/DDBJ whole genome shotgun (WGS) entry which is preliminary data.</text>
</comment>
<evidence type="ECO:0000256" key="1">
    <source>
        <dbReference type="SAM" id="MobiDB-lite"/>
    </source>
</evidence>
<proteinExistence type="predicted"/>
<feature type="compositionally biased region" description="Polar residues" evidence="1">
    <location>
        <begin position="116"/>
        <end position="127"/>
    </location>
</feature>
<feature type="region of interest" description="Disordered" evidence="1">
    <location>
        <begin position="186"/>
        <end position="207"/>
    </location>
</feature>
<dbReference type="EMBL" id="JANRMI010000001">
    <property type="protein sequence ID" value="MDG0814872.1"/>
    <property type="molecule type" value="Genomic_DNA"/>
</dbReference>
<reference evidence="2" key="1">
    <citation type="submission" date="2022-08" db="EMBL/GenBank/DDBJ databases">
        <title>Novel Bdellovibrio Species Isolated from Svalbard: Designation Bdellovibrio svalbardensis.</title>
        <authorList>
            <person name="Mitchell R.J."/>
            <person name="Choi S.Y."/>
        </authorList>
    </citation>
    <scope>NUCLEOTIDE SEQUENCE</scope>
    <source>
        <strain evidence="2">PAP01</strain>
    </source>
</reference>
<evidence type="ECO:0000313" key="3">
    <source>
        <dbReference type="Proteomes" id="UP001152321"/>
    </source>
</evidence>
<gene>
    <name evidence="2" type="ORF">NWE73_00765</name>
</gene>
<evidence type="ECO:0000313" key="2">
    <source>
        <dbReference type="EMBL" id="MDG0814872.1"/>
    </source>
</evidence>
<name>A0ABT6DDI3_9BACT</name>
<protein>
    <submittedName>
        <fullName evidence="2">Uncharacterized protein</fullName>
    </submittedName>
</protein>
<feature type="region of interest" description="Disordered" evidence="1">
    <location>
        <begin position="116"/>
        <end position="136"/>
    </location>
</feature>